<dbReference type="InterPro" id="IPR036188">
    <property type="entry name" value="FAD/NAD-bd_sf"/>
</dbReference>
<evidence type="ECO:0000256" key="1">
    <source>
        <dbReference type="ARBA" id="ARBA00001974"/>
    </source>
</evidence>
<dbReference type="InterPro" id="IPR002938">
    <property type="entry name" value="FAD-bd"/>
</dbReference>
<evidence type="ECO:0000259" key="4">
    <source>
        <dbReference type="Pfam" id="PF01494"/>
    </source>
</evidence>
<evidence type="ECO:0000313" key="7">
    <source>
        <dbReference type="Proteomes" id="UP000480410"/>
    </source>
</evidence>
<proteinExistence type="predicted"/>
<keyword evidence="2" id="KW-0285">Flavoprotein</keyword>
<dbReference type="Proteomes" id="UP000482634">
    <property type="component" value="Unassembled WGS sequence"/>
</dbReference>
<dbReference type="SUPFAM" id="SSF51905">
    <property type="entry name" value="FAD/NAD(P)-binding domain"/>
    <property type="match status" value="1"/>
</dbReference>
<dbReference type="Pfam" id="PF01494">
    <property type="entry name" value="FAD_binding_3"/>
    <property type="match status" value="1"/>
</dbReference>
<evidence type="ECO:0000256" key="2">
    <source>
        <dbReference type="ARBA" id="ARBA00022630"/>
    </source>
</evidence>
<accession>A0A6B3NY04</accession>
<sequence length="507" mass="55717">MPHTDVLIIGAGPTGLVLALWLSKLGIKVRILDKTSTPGTTSRALAVQARTLELYRQLDLADAIVNAGHQVPAANLWVKGQPAARLPFNSIGADLTPYPFLEIYPQDQHEQLLIERLQGLGIDVERETELLDFTQLDTGVSARLRLPNGTEEHCNAHYLAGCDGARSTVRKGLNIGFPGGTYQQVFYVADVDASGPSINGELHVDLDEADFLAVFPLAGEGRARLIGTVRDERAERPEHLRFEDVSQRAIDHLKIDVLKVNWFSTYRVHHRVAEHFRQRHAFLLGDAAHVHSPAGGQGMNTGIGDAINLAWKLCSVLKGKASDALLDSYAIERKAFAQRLVATTDQVFTFATADGSIANLLRTRLAPVLIPRMAAFRAARGLLFRTVSQLSLNYRLMPLSCGSTGHVQGGDRMPWVVAGERDNFNGLSRLCWQVQVYGLASNEVSAWCAARHLPLEVFPWCPAYAAAGLARNALYLLRPDSYVALAETSATTAALERYFSERTLRPW</sequence>
<organism evidence="6 8">
    <name type="scientific">Pseudomonas brassicae</name>
    <dbReference type="NCBI Taxonomy" id="2708063"/>
    <lineage>
        <taxon>Bacteria</taxon>
        <taxon>Pseudomonadati</taxon>
        <taxon>Pseudomonadota</taxon>
        <taxon>Gammaproteobacteria</taxon>
        <taxon>Pseudomonadales</taxon>
        <taxon>Pseudomonadaceae</taxon>
        <taxon>Pseudomonas</taxon>
    </lineage>
</organism>
<keyword evidence="3" id="KW-0274">FAD</keyword>
<accession>A0A6M0CWD0</accession>
<evidence type="ECO:0000313" key="5">
    <source>
        <dbReference type="EMBL" id="NER61772.1"/>
    </source>
</evidence>
<comment type="cofactor">
    <cofactor evidence="1">
        <name>FAD</name>
        <dbReference type="ChEBI" id="CHEBI:57692"/>
    </cofactor>
</comment>
<reference evidence="7 8" key="1">
    <citation type="submission" date="2020-02" db="EMBL/GenBank/DDBJ databases">
        <title>Broccoli isolated Pseudomonas sp.</title>
        <authorList>
            <person name="Fujikawa T."/>
            <person name="Sawada H."/>
        </authorList>
    </citation>
    <scope>NUCLEOTIDE SEQUENCE [LARGE SCALE GENOMIC DNA]</scope>
    <source>
        <strain evidence="6 8">MAFF212427</strain>
        <strain evidence="5 7">MAFF212428</strain>
    </source>
</reference>
<dbReference type="Gene3D" id="3.30.70.2450">
    <property type="match status" value="1"/>
</dbReference>
<dbReference type="GO" id="GO:0016709">
    <property type="term" value="F:oxidoreductase activity, acting on paired donors, with incorporation or reduction of molecular oxygen, NAD(P)H as one donor, and incorporation of one atom of oxygen"/>
    <property type="evidence" value="ECO:0007669"/>
    <property type="project" value="UniProtKB-ARBA"/>
</dbReference>
<evidence type="ECO:0000313" key="8">
    <source>
        <dbReference type="Proteomes" id="UP000482634"/>
    </source>
</evidence>
<dbReference type="GO" id="GO:0071949">
    <property type="term" value="F:FAD binding"/>
    <property type="evidence" value="ECO:0007669"/>
    <property type="project" value="InterPro"/>
</dbReference>
<evidence type="ECO:0000256" key="3">
    <source>
        <dbReference type="ARBA" id="ARBA00022827"/>
    </source>
</evidence>
<comment type="caution">
    <text evidence="6">The sequence shown here is derived from an EMBL/GenBank/DDBJ whole genome shotgun (WGS) entry which is preliminary data.</text>
</comment>
<dbReference type="Proteomes" id="UP000480410">
    <property type="component" value="Unassembled WGS sequence"/>
</dbReference>
<dbReference type="EMBL" id="JAAHBV010000533">
    <property type="protein sequence ID" value="NER61772.1"/>
    <property type="molecule type" value="Genomic_DNA"/>
</dbReference>
<protein>
    <submittedName>
        <fullName evidence="6">NAD(P)-binding protein</fullName>
    </submittedName>
</protein>
<dbReference type="InterPro" id="IPR050641">
    <property type="entry name" value="RIFMO-like"/>
</dbReference>
<dbReference type="PANTHER" id="PTHR43004:SF19">
    <property type="entry name" value="BINDING MONOOXYGENASE, PUTATIVE (JCVI)-RELATED"/>
    <property type="match status" value="1"/>
</dbReference>
<dbReference type="PRINTS" id="PR00420">
    <property type="entry name" value="RNGMNOXGNASE"/>
</dbReference>
<dbReference type="RefSeq" id="WP_163946945.1">
    <property type="nucleotide sequence ID" value="NZ_JAAHBU010000231.1"/>
</dbReference>
<dbReference type="AlphaFoldDB" id="A0A6B3NY04"/>
<dbReference type="PANTHER" id="PTHR43004">
    <property type="entry name" value="TRK SYSTEM POTASSIUM UPTAKE PROTEIN"/>
    <property type="match status" value="1"/>
</dbReference>
<feature type="domain" description="FAD-binding" evidence="4">
    <location>
        <begin position="4"/>
        <end position="343"/>
    </location>
</feature>
<keyword evidence="8" id="KW-1185">Reference proteome</keyword>
<name>A0A6B3NY04_9PSED</name>
<gene>
    <name evidence="5" type="ORF">G3435_21055</name>
    <name evidence="6" type="ORF">G3436_16405</name>
</gene>
<evidence type="ECO:0000313" key="6">
    <source>
        <dbReference type="EMBL" id="NER65158.1"/>
    </source>
</evidence>
<dbReference type="Gene3D" id="3.50.50.60">
    <property type="entry name" value="FAD/NAD(P)-binding domain"/>
    <property type="match status" value="1"/>
</dbReference>
<dbReference type="EMBL" id="JAAHBU010000231">
    <property type="protein sequence ID" value="NER65158.1"/>
    <property type="molecule type" value="Genomic_DNA"/>
</dbReference>